<accession>A0AAD5VLH6</accession>
<dbReference type="Pfam" id="PF12937">
    <property type="entry name" value="F-box-like"/>
    <property type="match status" value="1"/>
</dbReference>
<dbReference type="Proteomes" id="UP001213000">
    <property type="component" value="Unassembled WGS sequence"/>
</dbReference>
<dbReference type="InterPro" id="IPR001810">
    <property type="entry name" value="F-box_dom"/>
</dbReference>
<evidence type="ECO:0000313" key="2">
    <source>
        <dbReference type="EMBL" id="KAJ3563416.1"/>
    </source>
</evidence>
<name>A0AAD5VLH6_9AGAR</name>
<organism evidence="2 3">
    <name type="scientific">Leucocoprinus birnbaumii</name>
    <dbReference type="NCBI Taxonomy" id="56174"/>
    <lineage>
        <taxon>Eukaryota</taxon>
        <taxon>Fungi</taxon>
        <taxon>Dikarya</taxon>
        <taxon>Basidiomycota</taxon>
        <taxon>Agaricomycotina</taxon>
        <taxon>Agaricomycetes</taxon>
        <taxon>Agaricomycetidae</taxon>
        <taxon>Agaricales</taxon>
        <taxon>Agaricineae</taxon>
        <taxon>Agaricaceae</taxon>
        <taxon>Leucocoprinus</taxon>
    </lineage>
</organism>
<dbReference type="AlphaFoldDB" id="A0AAD5VLH6"/>
<feature type="domain" description="F-box" evidence="1">
    <location>
        <begin position="66"/>
        <end position="108"/>
    </location>
</feature>
<proteinExistence type="predicted"/>
<comment type="caution">
    <text evidence="2">The sequence shown here is derived from an EMBL/GenBank/DDBJ whole genome shotgun (WGS) entry which is preliminary data.</text>
</comment>
<dbReference type="EMBL" id="JANIEX010000762">
    <property type="protein sequence ID" value="KAJ3563416.1"/>
    <property type="molecule type" value="Genomic_DNA"/>
</dbReference>
<dbReference type="InterPro" id="IPR036047">
    <property type="entry name" value="F-box-like_dom_sf"/>
</dbReference>
<keyword evidence="3" id="KW-1185">Reference proteome</keyword>
<evidence type="ECO:0000313" key="3">
    <source>
        <dbReference type="Proteomes" id="UP001213000"/>
    </source>
</evidence>
<dbReference type="SUPFAM" id="SSF81383">
    <property type="entry name" value="F-box domain"/>
    <property type="match status" value="1"/>
</dbReference>
<evidence type="ECO:0000259" key="1">
    <source>
        <dbReference type="Pfam" id="PF12937"/>
    </source>
</evidence>
<sequence length="262" mass="30338">MSSPIPQRTRMNRLPTDRVEQVSVVETRLQDLNIEHADLLHRLEEIALLRAKLLRERNDLCVPTHILPAEVLSRIFMMVSSPIRLSAVCAYWREVAEGAPLLWRSIICRMSRKDIQGDTKNCVHRLRLFLKNSGLVKVSLHLHVDGWKMSNNGHAVREILTIITQEANDQIQTLRLRSSAPWDRRVTETVYFHVYPAHFPSLLVLDIGSELDHPRHRLNAPHLRKLILTDAPSAKWSFNQKFWDHLTAIRIDRTVVTRSDSP</sequence>
<gene>
    <name evidence="2" type="ORF">NP233_g8954</name>
</gene>
<dbReference type="Gene3D" id="1.20.1280.50">
    <property type="match status" value="1"/>
</dbReference>
<reference evidence="2" key="1">
    <citation type="submission" date="2022-07" db="EMBL/GenBank/DDBJ databases">
        <title>Genome Sequence of Leucocoprinus birnbaumii.</title>
        <authorList>
            <person name="Buettner E."/>
        </authorList>
    </citation>
    <scope>NUCLEOTIDE SEQUENCE</scope>
    <source>
        <strain evidence="2">VT141</strain>
    </source>
</reference>
<protein>
    <recommendedName>
        <fullName evidence="1">F-box domain-containing protein</fullName>
    </recommendedName>
</protein>